<dbReference type="EMBL" id="KV784357">
    <property type="protein sequence ID" value="OEU17398.1"/>
    <property type="molecule type" value="Genomic_DNA"/>
</dbReference>
<feature type="transmembrane region" description="Helical" evidence="2">
    <location>
        <begin position="538"/>
        <end position="557"/>
    </location>
</feature>
<keyword evidence="2" id="KW-0472">Membrane</keyword>
<evidence type="ECO:0000256" key="1">
    <source>
        <dbReference type="SAM" id="MobiDB-lite"/>
    </source>
</evidence>
<evidence type="ECO:0000256" key="2">
    <source>
        <dbReference type="SAM" id="Phobius"/>
    </source>
</evidence>
<feature type="transmembrane region" description="Helical" evidence="2">
    <location>
        <begin position="379"/>
        <end position="396"/>
    </location>
</feature>
<feature type="compositionally biased region" description="Low complexity" evidence="1">
    <location>
        <begin position="29"/>
        <end position="39"/>
    </location>
</feature>
<protein>
    <submittedName>
        <fullName evidence="3">Uncharacterized protein</fullName>
    </submittedName>
</protein>
<feature type="transmembrane region" description="Helical" evidence="2">
    <location>
        <begin position="408"/>
        <end position="426"/>
    </location>
</feature>
<gene>
    <name evidence="3" type="ORF">FRACYDRAFT_237816</name>
</gene>
<accession>A0A1E7FGT7</accession>
<keyword evidence="2" id="KW-1133">Transmembrane helix</keyword>
<dbReference type="Proteomes" id="UP000095751">
    <property type="component" value="Unassembled WGS sequence"/>
</dbReference>
<dbReference type="InParanoid" id="A0A1E7FGT7"/>
<name>A0A1E7FGT7_9STRA</name>
<reference evidence="3 4" key="1">
    <citation type="submission" date="2016-09" db="EMBL/GenBank/DDBJ databases">
        <title>Extensive genetic diversity and differential bi-allelic expression allows diatom success in the polar Southern Ocean.</title>
        <authorList>
            <consortium name="DOE Joint Genome Institute"/>
            <person name="Mock T."/>
            <person name="Otillar R.P."/>
            <person name="Strauss J."/>
            <person name="Dupont C."/>
            <person name="Frickenhaus S."/>
            <person name="Maumus F."/>
            <person name="Mcmullan M."/>
            <person name="Sanges R."/>
            <person name="Schmutz J."/>
            <person name="Toseland A."/>
            <person name="Valas R."/>
            <person name="Veluchamy A."/>
            <person name="Ward B.J."/>
            <person name="Allen A."/>
            <person name="Barry K."/>
            <person name="Falciatore A."/>
            <person name="Ferrante M."/>
            <person name="Fortunato A.E."/>
            <person name="Gloeckner G."/>
            <person name="Gruber A."/>
            <person name="Hipkin R."/>
            <person name="Janech M."/>
            <person name="Kroth P."/>
            <person name="Leese F."/>
            <person name="Lindquist E."/>
            <person name="Lyon B.R."/>
            <person name="Martin J."/>
            <person name="Mayer C."/>
            <person name="Parker M."/>
            <person name="Quesneville H."/>
            <person name="Raymond J."/>
            <person name="Uhlig C."/>
            <person name="Valentin K.U."/>
            <person name="Worden A.Z."/>
            <person name="Armbrust E.V."/>
            <person name="Bowler C."/>
            <person name="Green B."/>
            <person name="Moulton V."/>
            <person name="Van Oosterhout C."/>
            <person name="Grigoriev I."/>
        </authorList>
    </citation>
    <scope>NUCLEOTIDE SEQUENCE [LARGE SCALE GENOMIC DNA]</scope>
    <source>
        <strain evidence="3 4">CCMP1102</strain>
    </source>
</reference>
<keyword evidence="2" id="KW-0812">Transmembrane</keyword>
<feature type="transmembrane region" description="Helical" evidence="2">
    <location>
        <begin position="446"/>
        <end position="468"/>
    </location>
</feature>
<feature type="compositionally biased region" description="Low complexity" evidence="1">
    <location>
        <begin position="87"/>
        <end position="96"/>
    </location>
</feature>
<feature type="region of interest" description="Disordered" evidence="1">
    <location>
        <begin position="69"/>
        <end position="101"/>
    </location>
</feature>
<keyword evidence="4" id="KW-1185">Reference proteome</keyword>
<sequence>MPNANNSTEFEEEGIEASPRSTVRRRRSSNSNNEIKESSPININGLSVLPALQRSESFIRRRVKKREGQEVLVRKKNNSIDNKTSSDESNSNNGNNPIDLDKLEDEEETIRRHSNHGQYGILSSYDDEGGGRLRSYRREELVKEIDSANKNGKQGHAEVLETLRNARILVYIIDAKVCVTLTDVVNGIRRTIGHVIRDKEHRGHPKNQKCLLYRDYDGRLFNLVLTSEYTNLEGTWKGNMESFSVVLATALVTFLVRSLSCAFELETNDFRQAYLVLILGVVFIEEISLSWTNVALLVRGLPSISAYTFDTRFGTDWLRKILILLFTVASASTDQTFGKVCTMAGVIMTCSVLLANLGSRSWKYLHWEPIRGLGTPFDPIIGYVAAILTGICFPFLSHRQIESGGTAAIESVMRIAIVVAISFILSDYDDFQRLLVAGSEGCNQDYVNFFVGAWWSLSLMASLTILFIKETKKNKDFDPLKRGEHIFPNDEEPLLEEDHASPIGYTVPHLPAFPVDPSCAHKGLGSCCCRFYQVGIEYALGLIVAIAVGGFICYLGVSQLDETFMDKEFLSNVLQNNVFSK</sequence>
<evidence type="ECO:0000313" key="4">
    <source>
        <dbReference type="Proteomes" id="UP000095751"/>
    </source>
</evidence>
<evidence type="ECO:0000313" key="3">
    <source>
        <dbReference type="EMBL" id="OEU17398.1"/>
    </source>
</evidence>
<feature type="region of interest" description="Disordered" evidence="1">
    <location>
        <begin position="1"/>
        <end position="39"/>
    </location>
</feature>
<organism evidence="3 4">
    <name type="scientific">Fragilariopsis cylindrus CCMP1102</name>
    <dbReference type="NCBI Taxonomy" id="635003"/>
    <lineage>
        <taxon>Eukaryota</taxon>
        <taxon>Sar</taxon>
        <taxon>Stramenopiles</taxon>
        <taxon>Ochrophyta</taxon>
        <taxon>Bacillariophyta</taxon>
        <taxon>Bacillariophyceae</taxon>
        <taxon>Bacillariophycidae</taxon>
        <taxon>Bacillariales</taxon>
        <taxon>Bacillariaceae</taxon>
        <taxon>Fragilariopsis</taxon>
    </lineage>
</organism>
<proteinExistence type="predicted"/>
<dbReference type="AlphaFoldDB" id="A0A1E7FGT7"/>
<dbReference type="KEGG" id="fcy:FRACYDRAFT_237816"/>
<dbReference type="OrthoDB" id="41248at2759"/>